<keyword evidence="6" id="KW-0539">Nucleus</keyword>
<feature type="compositionally biased region" description="Polar residues" evidence="7">
    <location>
        <begin position="336"/>
        <end position="347"/>
    </location>
</feature>
<evidence type="ECO:0000256" key="4">
    <source>
        <dbReference type="ARBA" id="ARBA00023125"/>
    </source>
</evidence>
<evidence type="ECO:0000313" key="9">
    <source>
        <dbReference type="EMBL" id="KAL1303057.1"/>
    </source>
</evidence>
<keyword evidence="2" id="KW-0862">Zinc</keyword>
<sequence length="415" mass="46473">MKKSYANISTVKTLEVNSTTVQTFLCLAFGELAVGNISKAWLLSGMAFRSLQDIGLQYDGQAGRSKDGRSIPELDSEIRRRIYWGCYTADSMIALLLGRPVFFQDFDAAVSPSEQLPDNVTLMAWLPDETEDQQIPRLIPFFKGLGGLSKICHQLLLHVFTVQSSLSGSSTTTVAALQRFDLSLCRWHNNLDSTLRWNRWKSQAPSTSNHVFLLHLYYLSLRLCVLEELLGRSGDCDKQKLFHKTSDELIEDIAQLLRQIMSSSRIFRPPVIMIYATAVAIHSSQRLASRSELQSSQEHHHARSQVLLKTLRACGQAWAFARQVHDQLSSKALDISTTGEQVPNRSSQHQEVRLERSAETGGTTLHANTDPRPPDNLMEEGYSDLTGDPLDGSFNLPGFIFSLGTLTHPLEDCMF</sequence>
<evidence type="ECO:0000256" key="3">
    <source>
        <dbReference type="ARBA" id="ARBA00023015"/>
    </source>
</evidence>
<keyword evidence="3" id="KW-0805">Transcription regulation</keyword>
<dbReference type="InterPro" id="IPR051615">
    <property type="entry name" value="Transcr_Regulatory_Elem"/>
</dbReference>
<gene>
    <name evidence="9" type="ORF">AAFC00_006504</name>
</gene>
<name>A0ABR3PA79_9PEZI</name>
<dbReference type="Pfam" id="PF04082">
    <property type="entry name" value="Fungal_trans"/>
    <property type="match status" value="1"/>
</dbReference>
<keyword evidence="1" id="KW-0479">Metal-binding</keyword>
<dbReference type="PANTHER" id="PTHR31313">
    <property type="entry name" value="TY1 ENHANCER ACTIVATOR"/>
    <property type="match status" value="1"/>
</dbReference>
<accession>A0ABR3PA79</accession>
<protein>
    <recommendedName>
        <fullName evidence="8">Xylanolytic transcriptional activator regulatory domain-containing protein</fullName>
    </recommendedName>
</protein>
<keyword evidence="10" id="KW-1185">Reference proteome</keyword>
<keyword evidence="5" id="KW-0804">Transcription</keyword>
<dbReference type="RefSeq" id="XP_069199332.1">
    <property type="nucleotide sequence ID" value="XM_069346469.1"/>
</dbReference>
<feature type="compositionally biased region" description="Basic and acidic residues" evidence="7">
    <location>
        <begin position="348"/>
        <end position="358"/>
    </location>
</feature>
<dbReference type="EMBL" id="JBFMKM010000010">
    <property type="protein sequence ID" value="KAL1303057.1"/>
    <property type="molecule type" value="Genomic_DNA"/>
</dbReference>
<dbReference type="GeneID" id="95980203"/>
<evidence type="ECO:0000313" key="10">
    <source>
        <dbReference type="Proteomes" id="UP001562354"/>
    </source>
</evidence>
<feature type="region of interest" description="Disordered" evidence="7">
    <location>
        <begin position="336"/>
        <end position="385"/>
    </location>
</feature>
<proteinExistence type="predicted"/>
<dbReference type="Proteomes" id="UP001562354">
    <property type="component" value="Unassembled WGS sequence"/>
</dbReference>
<reference evidence="9 10" key="1">
    <citation type="submission" date="2024-07" db="EMBL/GenBank/DDBJ databases">
        <title>Draft sequence of the Neodothiora populina.</title>
        <authorList>
            <person name="Drown D.D."/>
            <person name="Schuette U.S."/>
            <person name="Buechlein A.B."/>
            <person name="Rusch D.R."/>
            <person name="Winton L.W."/>
            <person name="Adams G.A."/>
        </authorList>
    </citation>
    <scope>NUCLEOTIDE SEQUENCE [LARGE SCALE GENOMIC DNA]</scope>
    <source>
        <strain evidence="9 10">CPC 39397</strain>
    </source>
</reference>
<feature type="domain" description="Xylanolytic transcriptional activator regulatory" evidence="8">
    <location>
        <begin position="40"/>
        <end position="119"/>
    </location>
</feature>
<comment type="caution">
    <text evidence="9">The sequence shown here is derived from an EMBL/GenBank/DDBJ whole genome shotgun (WGS) entry which is preliminary data.</text>
</comment>
<keyword evidence="4" id="KW-0238">DNA-binding</keyword>
<dbReference type="InterPro" id="IPR007219">
    <property type="entry name" value="XnlR_reg_dom"/>
</dbReference>
<evidence type="ECO:0000256" key="7">
    <source>
        <dbReference type="SAM" id="MobiDB-lite"/>
    </source>
</evidence>
<evidence type="ECO:0000256" key="1">
    <source>
        <dbReference type="ARBA" id="ARBA00022723"/>
    </source>
</evidence>
<dbReference type="PANTHER" id="PTHR31313:SF81">
    <property type="entry name" value="TY1 ENHANCER ACTIVATOR"/>
    <property type="match status" value="1"/>
</dbReference>
<evidence type="ECO:0000256" key="6">
    <source>
        <dbReference type="ARBA" id="ARBA00023242"/>
    </source>
</evidence>
<dbReference type="CDD" id="cd12148">
    <property type="entry name" value="fungal_TF_MHR"/>
    <property type="match status" value="1"/>
</dbReference>
<evidence type="ECO:0000256" key="5">
    <source>
        <dbReference type="ARBA" id="ARBA00023163"/>
    </source>
</evidence>
<dbReference type="SMART" id="SM00906">
    <property type="entry name" value="Fungal_trans"/>
    <property type="match status" value="1"/>
</dbReference>
<evidence type="ECO:0000259" key="8">
    <source>
        <dbReference type="SMART" id="SM00906"/>
    </source>
</evidence>
<organism evidence="9 10">
    <name type="scientific">Neodothiora populina</name>
    <dbReference type="NCBI Taxonomy" id="2781224"/>
    <lineage>
        <taxon>Eukaryota</taxon>
        <taxon>Fungi</taxon>
        <taxon>Dikarya</taxon>
        <taxon>Ascomycota</taxon>
        <taxon>Pezizomycotina</taxon>
        <taxon>Dothideomycetes</taxon>
        <taxon>Dothideomycetidae</taxon>
        <taxon>Dothideales</taxon>
        <taxon>Dothioraceae</taxon>
        <taxon>Neodothiora</taxon>
    </lineage>
</organism>
<evidence type="ECO:0000256" key="2">
    <source>
        <dbReference type="ARBA" id="ARBA00022833"/>
    </source>
</evidence>